<evidence type="ECO:0000313" key="3">
    <source>
        <dbReference type="Proteomes" id="UP001301958"/>
    </source>
</evidence>
<name>A0AAN7H723_9PEZI</name>
<organism evidence="2 3">
    <name type="scientific">Podospora fimiseda</name>
    <dbReference type="NCBI Taxonomy" id="252190"/>
    <lineage>
        <taxon>Eukaryota</taxon>
        <taxon>Fungi</taxon>
        <taxon>Dikarya</taxon>
        <taxon>Ascomycota</taxon>
        <taxon>Pezizomycotina</taxon>
        <taxon>Sordariomycetes</taxon>
        <taxon>Sordariomycetidae</taxon>
        <taxon>Sordariales</taxon>
        <taxon>Podosporaceae</taxon>
        <taxon>Podospora</taxon>
    </lineage>
</organism>
<keyword evidence="3" id="KW-1185">Reference proteome</keyword>
<feature type="region of interest" description="Disordered" evidence="1">
    <location>
        <begin position="1"/>
        <end position="62"/>
    </location>
</feature>
<comment type="caution">
    <text evidence="2">The sequence shown here is derived from an EMBL/GenBank/DDBJ whole genome shotgun (WGS) entry which is preliminary data.</text>
</comment>
<accession>A0AAN7H723</accession>
<sequence length="228" mass="25289">MLGFSREVRDVQASLDEDDVQKEEENDVLEEKKRAEDTAQPEWHGGVRRNGKPPTERGGDPPFIIRRCGGRCEAVGQAPEGARGEGRGEIPMSHVLAPYPCCCPSQLRTYLCHPCTVPKVSVCVSPHPSGSRFMAHSFLSIVTTMDMSLQSSFCQPTRDGIICKRCGTRTALGIRVAVLSLRWRGEAIVFSAVWQPGRHVVGPRAGPVLVERRGKDRIPPRNKRHEKK</sequence>
<evidence type="ECO:0000313" key="2">
    <source>
        <dbReference type="EMBL" id="KAK4230705.1"/>
    </source>
</evidence>
<evidence type="ECO:0000256" key="1">
    <source>
        <dbReference type="SAM" id="MobiDB-lite"/>
    </source>
</evidence>
<dbReference type="AlphaFoldDB" id="A0AAN7H723"/>
<proteinExistence type="predicted"/>
<reference evidence="2" key="1">
    <citation type="journal article" date="2023" name="Mol. Phylogenet. Evol.">
        <title>Genome-scale phylogeny and comparative genomics of the fungal order Sordariales.</title>
        <authorList>
            <person name="Hensen N."/>
            <person name="Bonometti L."/>
            <person name="Westerberg I."/>
            <person name="Brannstrom I.O."/>
            <person name="Guillou S."/>
            <person name="Cros-Aarteil S."/>
            <person name="Calhoun S."/>
            <person name="Haridas S."/>
            <person name="Kuo A."/>
            <person name="Mondo S."/>
            <person name="Pangilinan J."/>
            <person name="Riley R."/>
            <person name="LaButti K."/>
            <person name="Andreopoulos B."/>
            <person name="Lipzen A."/>
            <person name="Chen C."/>
            <person name="Yan M."/>
            <person name="Daum C."/>
            <person name="Ng V."/>
            <person name="Clum A."/>
            <person name="Steindorff A."/>
            <person name="Ohm R.A."/>
            <person name="Martin F."/>
            <person name="Silar P."/>
            <person name="Natvig D.O."/>
            <person name="Lalanne C."/>
            <person name="Gautier V."/>
            <person name="Ament-Velasquez S.L."/>
            <person name="Kruys A."/>
            <person name="Hutchinson M.I."/>
            <person name="Powell A.J."/>
            <person name="Barry K."/>
            <person name="Miller A.N."/>
            <person name="Grigoriev I.V."/>
            <person name="Debuchy R."/>
            <person name="Gladieux P."/>
            <person name="Hiltunen Thoren M."/>
            <person name="Johannesson H."/>
        </authorList>
    </citation>
    <scope>NUCLEOTIDE SEQUENCE</scope>
    <source>
        <strain evidence="2">CBS 990.96</strain>
    </source>
</reference>
<feature type="compositionally biased region" description="Acidic residues" evidence="1">
    <location>
        <begin position="15"/>
        <end position="28"/>
    </location>
</feature>
<reference evidence="2" key="2">
    <citation type="submission" date="2023-05" db="EMBL/GenBank/DDBJ databases">
        <authorList>
            <consortium name="Lawrence Berkeley National Laboratory"/>
            <person name="Steindorff A."/>
            <person name="Hensen N."/>
            <person name="Bonometti L."/>
            <person name="Westerberg I."/>
            <person name="Brannstrom I.O."/>
            <person name="Guillou S."/>
            <person name="Cros-Aarteil S."/>
            <person name="Calhoun S."/>
            <person name="Haridas S."/>
            <person name="Kuo A."/>
            <person name="Mondo S."/>
            <person name="Pangilinan J."/>
            <person name="Riley R."/>
            <person name="Labutti K."/>
            <person name="Andreopoulos B."/>
            <person name="Lipzen A."/>
            <person name="Chen C."/>
            <person name="Yanf M."/>
            <person name="Daum C."/>
            <person name="Ng V."/>
            <person name="Clum A."/>
            <person name="Ohm R."/>
            <person name="Martin F."/>
            <person name="Silar P."/>
            <person name="Natvig D."/>
            <person name="Lalanne C."/>
            <person name="Gautier V."/>
            <person name="Ament-Velasquez S.L."/>
            <person name="Kruys A."/>
            <person name="Hutchinson M.I."/>
            <person name="Powell A.J."/>
            <person name="Barry K."/>
            <person name="Miller A.N."/>
            <person name="Grigoriev I.V."/>
            <person name="Debuchy R."/>
            <person name="Gladieux P."/>
            <person name="Thoren M.H."/>
            <person name="Johannesson H."/>
        </authorList>
    </citation>
    <scope>NUCLEOTIDE SEQUENCE</scope>
    <source>
        <strain evidence="2">CBS 990.96</strain>
    </source>
</reference>
<feature type="compositionally biased region" description="Basic and acidic residues" evidence="1">
    <location>
        <begin position="1"/>
        <end position="10"/>
    </location>
</feature>
<gene>
    <name evidence="2" type="ORF">QBC38DRAFT_21541</name>
</gene>
<dbReference type="Proteomes" id="UP001301958">
    <property type="component" value="Unassembled WGS sequence"/>
</dbReference>
<dbReference type="EMBL" id="MU865297">
    <property type="protein sequence ID" value="KAK4230705.1"/>
    <property type="molecule type" value="Genomic_DNA"/>
</dbReference>
<protein>
    <submittedName>
        <fullName evidence="2">Uncharacterized protein</fullName>
    </submittedName>
</protein>